<reference evidence="2 3" key="1">
    <citation type="submission" date="2015-11" db="EMBL/GenBank/DDBJ databases">
        <title>Draft genome of Sulfurovum riftiae 1812E, a member of the Epsilonproteobacteria isolated from the tube of the deep-sea hydrothermal vent tubewom Riftia pachyptila.</title>
        <authorList>
            <person name="Vetriani C."/>
            <person name="Giovannelli D."/>
        </authorList>
    </citation>
    <scope>NUCLEOTIDE SEQUENCE [LARGE SCALE GENOMIC DNA]</scope>
    <source>
        <strain evidence="2 3">1812E</strain>
    </source>
</reference>
<dbReference type="STRING" id="1630136.AS592_05215"/>
<comment type="caution">
    <text evidence="2">The sequence shown here is derived from an EMBL/GenBank/DDBJ whole genome shotgun (WGS) entry which is preliminary data.</text>
</comment>
<dbReference type="CDD" id="cd18773">
    <property type="entry name" value="PDC1_HK_sensor"/>
    <property type="match status" value="1"/>
</dbReference>
<accession>A0A151CEN0</accession>
<dbReference type="SUPFAM" id="SSF103190">
    <property type="entry name" value="Sensory domain-like"/>
    <property type="match status" value="1"/>
</dbReference>
<sequence>MLMVKEIQEYAQIRTKARAYLCYIMSRNISQNMESSTTLESVIKKIENLLEALPQSEVIYAIDGNGIQMVDNISKNPKLRGFGKGEDRSDRAYYYKTLQEHRCMLTDPYPSLVSNELVVTATFPLYDKDDNLLAIICVDITLKNILKMVHPSSIDSNFGTLSKWVYTAFSVALFAVALLLFLKGIADFLHFGVNFGDIDINMIFKSTILLTLSLAIVDLTKAIFEEEVLGRVKKRDSSEDSHQTMVRFLGSIIIALSIEALMLVFKFALTDPGKLLYAVYLLGGITALILALSVYLKVNQKSKQERQ</sequence>
<feature type="transmembrane region" description="Helical" evidence="1">
    <location>
        <begin position="202"/>
        <end position="224"/>
    </location>
</feature>
<name>A0A151CEN0_9BACT</name>
<dbReference type="OrthoDB" id="5338382at2"/>
<dbReference type="AlphaFoldDB" id="A0A151CEN0"/>
<proteinExistence type="predicted"/>
<protein>
    <recommendedName>
        <fullName evidence="4">General glycosylation pathway protein</fullName>
    </recommendedName>
</protein>
<dbReference type="Proteomes" id="UP000075359">
    <property type="component" value="Unassembled WGS sequence"/>
</dbReference>
<dbReference type="RefSeq" id="WP_067332005.1">
    <property type="nucleotide sequence ID" value="NZ_LNKT01000056.1"/>
</dbReference>
<keyword evidence="3" id="KW-1185">Reference proteome</keyword>
<organism evidence="2 3">
    <name type="scientific">Sulfurovum riftiae</name>
    <dbReference type="NCBI Taxonomy" id="1630136"/>
    <lineage>
        <taxon>Bacteria</taxon>
        <taxon>Pseudomonadati</taxon>
        <taxon>Campylobacterota</taxon>
        <taxon>Epsilonproteobacteria</taxon>
        <taxon>Campylobacterales</taxon>
        <taxon>Sulfurovaceae</taxon>
        <taxon>Sulfurovum</taxon>
    </lineage>
</organism>
<feature type="transmembrane region" description="Helical" evidence="1">
    <location>
        <begin position="164"/>
        <end position="182"/>
    </location>
</feature>
<keyword evidence="1" id="KW-0472">Membrane</keyword>
<evidence type="ECO:0000313" key="2">
    <source>
        <dbReference type="EMBL" id="KYJ85986.1"/>
    </source>
</evidence>
<keyword evidence="1" id="KW-1133">Transmembrane helix</keyword>
<dbReference type="InterPro" id="IPR029151">
    <property type="entry name" value="Sensor-like_sf"/>
</dbReference>
<evidence type="ECO:0008006" key="4">
    <source>
        <dbReference type="Google" id="ProtNLM"/>
    </source>
</evidence>
<dbReference type="EMBL" id="LNKT01000056">
    <property type="protein sequence ID" value="KYJ85986.1"/>
    <property type="molecule type" value="Genomic_DNA"/>
</dbReference>
<keyword evidence="1" id="KW-0812">Transmembrane</keyword>
<evidence type="ECO:0000313" key="3">
    <source>
        <dbReference type="Proteomes" id="UP000075359"/>
    </source>
</evidence>
<evidence type="ECO:0000256" key="1">
    <source>
        <dbReference type="SAM" id="Phobius"/>
    </source>
</evidence>
<feature type="transmembrane region" description="Helical" evidence="1">
    <location>
        <begin position="245"/>
        <end position="269"/>
    </location>
</feature>
<dbReference type="Pfam" id="PF22673">
    <property type="entry name" value="MCP-like_PDC_1"/>
    <property type="match status" value="1"/>
</dbReference>
<feature type="transmembrane region" description="Helical" evidence="1">
    <location>
        <begin position="275"/>
        <end position="296"/>
    </location>
</feature>
<gene>
    <name evidence="2" type="ORF">AS592_05215</name>
</gene>
<dbReference type="Gene3D" id="3.30.450.20">
    <property type="entry name" value="PAS domain"/>
    <property type="match status" value="1"/>
</dbReference>